<dbReference type="InterPro" id="IPR002130">
    <property type="entry name" value="Cyclophilin-type_PPIase_dom"/>
</dbReference>
<dbReference type="GO" id="GO:0006457">
    <property type="term" value="P:protein folding"/>
    <property type="evidence" value="ECO:0007669"/>
    <property type="project" value="InterPro"/>
</dbReference>
<dbReference type="InterPro" id="IPR044665">
    <property type="entry name" value="E_coli_cyclophilin_A-like"/>
</dbReference>
<dbReference type="EMBL" id="CP062941">
    <property type="protein sequence ID" value="QOL49230.1"/>
    <property type="molecule type" value="Genomic_DNA"/>
</dbReference>
<evidence type="ECO:0000259" key="5">
    <source>
        <dbReference type="PROSITE" id="PS50072"/>
    </source>
</evidence>
<accession>A0A7L9U2Y6</accession>
<comment type="catalytic activity">
    <reaction evidence="4">
        <text>[protein]-peptidylproline (omega=180) = [protein]-peptidylproline (omega=0)</text>
        <dbReference type="Rhea" id="RHEA:16237"/>
        <dbReference type="Rhea" id="RHEA-COMP:10747"/>
        <dbReference type="Rhea" id="RHEA-COMP:10748"/>
        <dbReference type="ChEBI" id="CHEBI:83833"/>
        <dbReference type="ChEBI" id="CHEBI:83834"/>
        <dbReference type="EC" id="5.2.1.8"/>
    </reaction>
</comment>
<sequence length="203" mass="21934">MHAQKQSRRALLTHLAAAALAIGFAGHAFAADNPQVAIKTTMGEIVVELDAEHAPKSTANFMQYVKSGFYKGTVFHRVIDGFMIQAGGYTEKLVDKPGVRKPIPSESKNGLSNKPYTLAMARTDNPNSATSQFFINVNDNAGLDYPGQDGYGYTVFGRVVKGQETVDKIKGVMVDDMRGMQNVPVTPIVIQSTTVLGGDRLVK</sequence>
<feature type="chain" id="PRO_5033102946" description="Peptidyl-prolyl cis-trans isomerase" evidence="4">
    <location>
        <begin position="31"/>
        <end position="203"/>
    </location>
</feature>
<dbReference type="AlphaFoldDB" id="A0A7L9U2Y6"/>
<feature type="domain" description="PPIase cyclophilin-type" evidence="5">
    <location>
        <begin position="40"/>
        <end position="195"/>
    </location>
</feature>
<gene>
    <name evidence="6" type="ORF">LPB04_20320</name>
</gene>
<organism evidence="6 7">
    <name type="scientific">Massilia litorea</name>
    <dbReference type="NCBI Taxonomy" id="2769491"/>
    <lineage>
        <taxon>Bacteria</taxon>
        <taxon>Pseudomonadati</taxon>
        <taxon>Pseudomonadota</taxon>
        <taxon>Betaproteobacteria</taxon>
        <taxon>Burkholderiales</taxon>
        <taxon>Oxalobacteraceae</taxon>
        <taxon>Telluria group</taxon>
        <taxon>Massilia</taxon>
    </lineage>
</organism>
<keyword evidence="2 4" id="KW-0697">Rotamase</keyword>
<reference evidence="6 7" key="1">
    <citation type="submission" date="2020-10" db="EMBL/GenBank/DDBJ databases">
        <title>Genome sequencing of Massilia sp. LPB0304.</title>
        <authorList>
            <person name="Kim J."/>
        </authorList>
    </citation>
    <scope>NUCLEOTIDE SEQUENCE [LARGE SCALE GENOMIC DNA]</scope>
    <source>
        <strain evidence="6 7">LPB0304</strain>
    </source>
</reference>
<dbReference type="PRINTS" id="PR00153">
    <property type="entry name" value="CSAPPISMRASE"/>
</dbReference>
<protein>
    <recommendedName>
        <fullName evidence="4">Peptidyl-prolyl cis-trans isomerase</fullName>
        <shortName evidence="4">PPIase</shortName>
        <ecNumber evidence="4">5.2.1.8</ecNumber>
    </recommendedName>
</protein>
<dbReference type="PROSITE" id="PS00170">
    <property type="entry name" value="CSA_PPIASE_1"/>
    <property type="match status" value="1"/>
</dbReference>
<dbReference type="Gene3D" id="2.40.100.10">
    <property type="entry name" value="Cyclophilin-like"/>
    <property type="match status" value="1"/>
</dbReference>
<dbReference type="PROSITE" id="PS50072">
    <property type="entry name" value="CSA_PPIASE_2"/>
    <property type="match status" value="1"/>
</dbReference>
<dbReference type="InterPro" id="IPR020892">
    <property type="entry name" value="Cyclophilin-type_PPIase_CS"/>
</dbReference>
<keyword evidence="4" id="KW-0732">Signal</keyword>
<evidence type="ECO:0000313" key="7">
    <source>
        <dbReference type="Proteomes" id="UP000593875"/>
    </source>
</evidence>
<comment type="function">
    <text evidence="4">PPIases accelerate the folding of proteins. It catalyzes the cis-trans isomerization of proline imidic peptide bonds in oligopeptides.</text>
</comment>
<evidence type="ECO:0000313" key="6">
    <source>
        <dbReference type="EMBL" id="QOL49230.1"/>
    </source>
</evidence>
<evidence type="ECO:0000256" key="1">
    <source>
        <dbReference type="ARBA" id="ARBA00007365"/>
    </source>
</evidence>
<evidence type="ECO:0000256" key="2">
    <source>
        <dbReference type="ARBA" id="ARBA00023110"/>
    </source>
</evidence>
<proteinExistence type="inferred from homology"/>
<name>A0A7L9U2Y6_9BURK</name>
<dbReference type="EC" id="5.2.1.8" evidence="4"/>
<comment type="similarity">
    <text evidence="1 4">Belongs to the cyclophilin-type PPIase family.</text>
</comment>
<keyword evidence="7" id="KW-1185">Reference proteome</keyword>
<feature type="signal peptide" evidence="4">
    <location>
        <begin position="1"/>
        <end position="30"/>
    </location>
</feature>
<dbReference type="PANTHER" id="PTHR43246">
    <property type="entry name" value="PEPTIDYL-PROLYL CIS-TRANS ISOMERASE CYP38, CHLOROPLASTIC"/>
    <property type="match status" value="1"/>
</dbReference>
<dbReference type="GO" id="GO:0003755">
    <property type="term" value="F:peptidyl-prolyl cis-trans isomerase activity"/>
    <property type="evidence" value="ECO:0007669"/>
    <property type="project" value="UniProtKB-UniRule"/>
</dbReference>
<keyword evidence="3 4" id="KW-0413">Isomerase</keyword>
<dbReference type="RefSeq" id="WP_193686272.1">
    <property type="nucleotide sequence ID" value="NZ_CP062941.1"/>
</dbReference>
<dbReference type="Proteomes" id="UP000593875">
    <property type="component" value="Chromosome"/>
</dbReference>
<dbReference type="KEGG" id="mlir:LPB04_20320"/>
<dbReference type="InterPro" id="IPR006311">
    <property type="entry name" value="TAT_signal"/>
</dbReference>
<dbReference type="PROSITE" id="PS51318">
    <property type="entry name" value="TAT"/>
    <property type="match status" value="1"/>
</dbReference>
<dbReference type="InterPro" id="IPR029000">
    <property type="entry name" value="Cyclophilin-like_dom_sf"/>
</dbReference>
<dbReference type="SUPFAM" id="SSF50891">
    <property type="entry name" value="Cyclophilin-like"/>
    <property type="match status" value="1"/>
</dbReference>
<dbReference type="Pfam" id="PF00160">
    <property type="entry name" value="Pro_isomerase"/>
    <property type="match status" value="1"/>
</dbReference>
<evidence type="ECO:0000256" key="3">
    <source>
        <dbReference type="ARBA" id="ARBA00023235"/>
    </source>
</evidence>
<evidence type="ECO:0000256" key="4">
    <source>
        <dbReference type="RuleBase" id="RU363019"/>
    </source>
</evidence>